<keyword evidence="1" id="KW-0175">Coiled coil</keyword>
<evidence type="ECO:0000313" key="4">
    <source>
        <dbReference type="Proteomes" id="UP000799436"/>
    </source>
</evidence>
<accession>A0A6G1KUQ7</accession>
<keyword evidence="4" id="KW-1185">Reference proteome</keyword>
<evidence type="ECO:0000313" key="3">
    <source>
        <dbReference type="EMBL" id="KAF2763898.1"/>
    </source>
</evidence>
<gene>
    <name evidence="3" type="ORF">EJ03DRAFT_49170</name>
</gene>
<name>A0A6G1KUQ7_9PEZI</name>
<organism evidence="3 4">
    <name type="scientific">Teratosphaeria nubilosa</name>
    <dbReference type="NCBI Taxonomy" id="161662"/>
    <lineage>
        <taxon>Eukaryota</taxon>
        <taxon>Fungi</taxon>
        <taxon>Dikarya</taxon>
        <taxon>Ascomycota</taxon>
        <taxon>Pezizomycotina</taxon>
        <taxon>Dothideomycetes</taxon>
        <taxon>Dothideomycetidae</taxon>
        <taxon>Mycosphaerellales</taxon>
        <taxon>Teratosphaeriaceae</taxon>
        <taxon>Teratosphaeria</taxon>
    </lineage>
</organism>
<protein>
    <submittedName>
        <fullName evidence="3">Uncharacterized protein</fullName>
    </submittedName>
</protein>
<feature type="compositionally biased region" description="Basic and acidic residues" evidence="2">
    <location>
        <begin position="14"/>
        <end position="35"/>
    </location>
</feature>
<evidence type="ECO:0000256" key="2">
    <source>
        <dbReference type="SAM" id="MobiDB-lite"/>
    </source>
</evidence>
<feature type="region of interest" description="Disordered" evidence="2">
    <location>
        <begin position="102"/>
        <end position="122"/>
    </location>
</feature>
<feature type="compositionally biased region" description="Polar residues" evidence="2">
    <location>
        <begin position="102"/>
        <end position="119"/>
    </location>
</feature>
<dbReference type="AlphaFoldDB" id="A0A6G1KUQ7"/>
<feature type="region of interest" description="Disordered" evidence="2">
    <location>
        <begin position="1"/>
        <end position="54"/>
    </location>
</feature>
<sequence length="228" mass="25399">MKSSDYGTGLSVDTRMHKTSKYDSNRQEQERKTDVNRTCSCLPRPTSAKRTRSSAAARQYRHNLNNTALALHLPSQLPKTSTSPSYPLLPGLLHHTFSVPSTTANRSSGRMADTNNASATPGLEHKRKFGEVGTAEEVKRLRTSVQGHLAHDLDLRSERLFEQEKQIKHQQRRIAELESSVAEQENAIALVRDLNPNATRDLAAKLSQTQAELEEAKATVERVCDLVC</sequence>
<proteinExistence type="predicted"/>
<evidence type="ECO:0000256" key="1">
    <source>
        <dbReference type="SAM" id="Coils"/>
    </source>
</evidence>
<dbReference type="Proteomes" id="UP000799436">
    <property type="component" value="Unassembled WGS sequence"/>
</dbReference>
<feature type="coiled-coil region" evidence="1">
    <location>
        <begin position="160"/>
        <end position="226"/>
    </location>
</feature>
<reference evidence="3" key="1">
    <citation type="journal article" date="2020" name="Stud. Mycol.">
        <title>101 Dothideomycetes genomes: a test case for predicting lifestyles and emergence of pathogens.</title>
        <authorList>
            <person name="Haridas S."/>
            <person name="Albert R."/>
            <person name="Binder M."/>
            <person name="Bloem J."/>
            <person name="Labutti K."/>
            <person name="Salamov A."/>
            <person name="Andreopoulos B."/>
            <person name="Baker S."/>
            <person name="Barry K."/>
            <person name="Bills G."/>
            <person name="Bluhm B."/>
            <person name="Cannon C."/>
            <person name="Castanera R."/>
            <person name="Culley D."/>
            <person name="Daum C."/>
            <person name="Ezra D."/>
            <person name="Gonzalez J."/>
            <person name="Henrissat B."/>
            <person name="Kuo A."/>
            <person name="Liang C."/>
            <person name="Lipzen A."/>
            <person name="Lutzoni F."/>
            <person name="Magnuson J."/>
            <person name="Mondo S."/>
            <person name="Nolan M."/>
            <person name="Ohm R."/>
            <person name="Pangilinan J."/>
            <person name="Park H.-J."/>
            <person name="Ramirez L."/>
            <person name="Alfaro M."/>
            <person name="Sun H."/>
            <person name="Tritt A."/>
            <person name="Yoshinaga Y."/>
            <person name="Zwiers L.-H."/>
            <person name="Turgeon B."/>
            <person name="Goodwin S."/>
            <person name="Spatafora J."/>
            <person name="Crous P."/>
            <person name="Grigoriev I."/>
        </authorList>
    </citation>
    <scope>NUCLEOTIDE SEQUENCE</scope>
    <source>
        <strain evidence="3">CBS 116005</strain>
    </source>
</reference>
<dbReference type="EMBL" id="ML995953">
    <property type="protein sequence ID" value="KAF2763898.1"/>
    <property type="molecule type" value="Genomic_DNA"/>
</dbReference>